<dbReference type="AlphaFoldDB" id="G4T0G8"/>
<dbReference type="Proteomes" id="UP000008315">
    <property type="component" value="Chromosome"/>
</dbReference>
<keyword evidence="2" id="KW-1185">Reference proteome</keyword>
<dbReference type="PATRIC" id="fig|271065.3.peg.4047"/>
<accession>G4T0G8</accession>
<evidence type="ECO:0000313" key="1">
    <source>
        <dbReference type="EMBL" id="CCE25572.1"/>
    </source>
</evidence>
<evidence type="ECO:0000313" key="2">
    <source>
        <dbReference type="Proteomes" id="UP000008315"/>
    </source>
</evidence>
<sequence length="57" mass="6682">MLTNLFTKRSVPNLDRSRVVGILKRKTFVFMSIRFYTRRSSKFGAWVSAKGRREPST</sequence>
<organism evidence="1 2">
    <name type="scientific">Methylotuvimicrobium alcaliphilum (strain DSM 19304 / NCIMB 14124 / VKM B-2133 / 20Z)</name>
    <name type="common">Methylomicrobium alcaliphilum</name>
    <dbReference type="NCBI Taxonomy" id="1091494"/>
    <lineage>
        <taxon>Bacteria</taxon>
        <taxon>Pseudomonadati</taxon>
        <taxon>Pseudomonadota</taxon>
        <taxon>Gammaproteobacteria</taxon>
        <taxon>Methylococcales</taxon>
        <taxon>Methylococcaceae</taxon>
        <taxon>Methylotuvimicrobium</taxon>
    </lineage>
</organism>
<name>G4T0G8_META2</name>
<dbReference type="HOGENOM" id="CLU_2991487_0_0_6"/>
<proteinExistence type="predicted"/>
<dbReference type="EMBL" id="FO082060">
    <property type="protein sequence ID" value="CCE25572.1"/>
    <property type="molecule type" value="Genomic_DNA"/>
</dbReference>
<reference evidence="2" key="1">
    <citation type="journal article" date="2012" name="J. Bacteriol.">
        <title>Genome sequence of the haloalkaliphilic methanotrophic bacterium Methylomicrobium alcaliphilum 20Z.</title>
        <authorList>
            <person name="Vuilleumier S."/>
            <person name="Khmelenina V.N."/>
            <person name="Bringel F."/>
            <person name="Reshetnikov A.S."/>
            <person name="Lajus A."/>
            <person name="Mangenot S."/>
            <person name="Rouy Z."/>
            <person name="Op den Camp H.J."/>
            <person name="Jetten M.S."/>
            <person name="Dispirito A.A."/>
            <person name="Dunfield P."/>
            <person name="Klotz M.G."/>
            <person name="Semrau J.D."/>
            <person name="Stein L.Y."/>
            <person name="Barbe V."/>
            <person name="Medigue C."/>
            <person name="Trotsenko Y.A."/>
            <person name="Kalyuzhnaya M.G."/>
        </authorList>
    </citation>
    <scope>NUCLEOTIDE SEQUENCE [LARGE SCALE GENOMIC DNA]</scope>
    <source>
        <strain evidence="2">DSM 19304 / NCIMB 14124 / VKM B-2133 / 20Z</strain>
    </source>
</reference>
<protein>
    <submittedName>
        <fullName evidence="1">Uncharacterized protein</fullName>
    </submittedName>
</protein>
<gene>
    <name evidence="1" type="ordered locus">MEALZ_3916</name>
</gene>
<dbReference type="KEGG" id="mah:MEALZ_3916"/>